<feature type="transmembrane region" description="Helical" evidence="1">
    <location>
        <begin position="32"/>
        <end position="50"/>
    </location>
</feature>
<accession>A0ABS7K500</accession>
<protein>
    <recommendedName>
        <fullName evidence="4">GGDEF domain-containing protein</fullName>
    </recommendedName>
</protein>
<name>A0ABS7K500_9BACI</name>
<keyword evidence="3" id="KW-1185">Reference proteome</keyword>
<keyword evidence="1" id="KW-0812">Transmembrane</keyword>
<dbReference type="EMBL" id="JACWFH010000012">
    <property type="protein sequence ID" value="MBY0097338.1"/>
    <property type="molecule type" value="Genomic_DNA"/>
</dbReference>
<keyword evidence="1" id="KW-0472">Membrane</keyword>
<organism evidence="2 3">
    <name type="scientific">Mesobacillus maritimus</name>
    <dbReference type="NCBI Taxonomy" id="1643336"/>
    <lineage>
        <taxon>Bacteria</taxon>
        <taxon>Bacillati</taxon>
        <taxon>Bacillota</taxon>
        <taxon>Bacilli</taxon>
        <taxon>Bacillales</taxon>
        <taxon>Bacillaceae</taxon>
        <taxon>Mesobacillus</taxon>
    </lineage>
</organism>
<gene>
    <name evidence="2" type="ORF">H0185_11085</name>
</gene>
<dbReference type="Proteomes" id="UP000769780">
    <property type="component" value="Unassembled WGS sequence"/>
</dbReference>
<feature type="transmembrane region" description="Helical" evidence="1">
    <location>
        <begin position="88"/>
        <end position="111"/>
    </location>
</feature>
<sequence>MPLSKTLPSLSLLIAFLLFTLTGLFLFADGMILYIDLVIILASIVAMNMLSTSKNFILVLTITLTTGFVLLFYQFFKGATLSSQIDYILQHILQTASLILIWLLFSTVKGLQEDVTVLKKRINELEKYEGSFHLLTRQEFKNRVQIISTGTRRRGEENYFVLFTLSRNDVTKDALDHVFSQVILDTVRAQFDLVTKLEDGSYLLFLQNTDENGCQIVVNRLFQSLRKNLEQSELPVSFTISKEDEINKVDTLSFMMETDAI</sequence>
<evidence type="ECO:0000256" key="1">
    <source>
        <dbReference type="SAM" id="Phobius"/>
    </source>
</evidence>
<reference evidence="2 3" key="1">
    <citation type="submission" date="2020-07" db="EMBL/GenBank/DDBJ databases">
        <title>Fungal Genomes of the International Space Station.</title>
        <authorList>
            <person name="Seuylemezian A."/>
            <person name="Singh N.K."/>
            <person name="Wood J."/>
            <person name="Venkateswaran K."/>
        </authorList>
    </citation>
    <scope>NUCLEOTIDE SEQUENCE [LARGE SCALE GENOMIC DNA]</scope>
    <source>
        <strain evidence="2 3">PL-B2</strain>
    </source>
</reference>
<evidence type="ECO:0000313" key="3">
    <source>
        <dbReference type="Proteomes" id="UP000769780"/>
    </source>
</evidence>
<comment type="caution">
    <text evidence="2">The sequence shown here is derived from an EMBL/GenBank/DDBJ whole genome shotgun (WGS) entry which is preliminary data.</text>
</comment>
<dbReference type="RefSeq" id="WP_221873559.1">
    <property type="nucleotide sequence ID" value="NZ_JACWFH010000012.1"/>
</dbReference>
<feature type="transmembrane region" description="Helical" evidence="1">
    <location>
        <begin position="7"/>
        <end position="26"/>
    </location>
</feature>
<evidence type="ECO:0000313" key="2">
    <source>
        <dbReference type="EMBL" id="MBY0097338.1"/>
    </source>
</evidence>
<feature type="transmembrane region" description="Helical" evidence="1">
    <location>
        <begin position="57"/>
        <end position="76"/>
    </location>
</feature>
<evidence type="ECO:0008006" key="4">
    <source>
        <dbReference type="Google" id="ProtNLM"/>
    </source>
</evidence>
<keyword evidence="1" id="KW-1133">Transmembrane helix</keyword>
<proteinExistence type="predicted"/>